<gene>
    <name evidence="2" type="ORF">CZ814_03702</name>
</gene>
<organism evidence="2 3">
    <name type="scientific">Photobacterium toruni</name>
    <dbReference type="NCBI Taxonomy" id="1935446"/>
    <lineage>
        <taxon>Bacteria</taxon>
        <taxon>Pseudomonadati</taxon>
        <taxon>Pseudomonadota</taxon>
        <taxon>Gammaproteobacteria</taxon>
        <taxon>Vibrionales</taxon>
        <taxon>Vibrionaceae</taxon>
        <taxon>Photobacterium</taxon>
    </lineage>
</organism>
<reference evidence="2 3" key="1">
    <citation type="submission" date="2017-02" db="EMBL/GenBank/DDBJ databases">
        <authorList>
            <person name="Peterson S.W."/>
        </authorList>
    </citation>
    <scope>NUCLEOTIDE SEQUENCE [LARGE SCALE GENOMIC DNA]</scope>
    <source>
        <strain evidence="2 3">CECT 9189</strain>
    </source>
</reference>
<dbReference type="Proteomes" id="UP000191116">
    <property type="component" value="Unassembled WGS sequence"/>
</dbReference>
<feature type="compositionally biased region" description="Basic and acidic residues" evidence="1">
    <location>
        <begin position="36"/>
        <end position="49"/>
    </location>
</feature>
<name>A0A1T4UTK2_9GAMM</name>
<dbReference type="OrthoDB" id="6636527at2"/>
<feature type="region of interest" description="Disordered" evidence="1">
    <location>
        <begin position="32"/>
        <end position="62"/>
    </location>
</feature>
<accession>A0A1T4UTK2</accession>
<proteinExistence type="predicted"/>
<protein>
    <submittedName>
        <fullName evidence="2">Uncharacterized protein</fullName>
    </submittedName>
</protein>
<sequence length="270" mass="31180">MGWLSKIGGALLDCISKPVDLLCDWASEPLKTSAHNRSESSRDSAHQRNMETLTAQSKSEHEIRTREMEIEHELKAKEKVLGVDLEVRRVREIEMAVAEIQEWKKEKEFERMERTTAAIALYLEQLTKLNVETINAIGHMQLELKSRAQQLVYEKTIQYKELQDTAIEEAMNDFIRIEEKFGDNERAKDILFRAVDTKMGNIIDTSTRFLEELNRDIVSLNQSIDRLTNQGQKFIENHLERFHITDGSTPLISSDVSNEKLILPQSKPKV</sequence>
<dbReference type="EMBL" id="FUWP01000033">
    <property type="protein sequence ID" value="SKA56079.1"/>
    <property type="molecule type" value="Genomic_DNA"/>
</dbReference>
<dbReference type="RefSeq" id="WP_080176376.1">
    <property type="nucleotide sequence ID" value="NZ_AP024854.1"/>
</dbReference>
<evidence type="ECO:0000313" key="2">
    <source>
        <dbReference type="EMBL" id="SKA56079.1"/>
    </source>
</evidence>
<evidence type="ECO:0000313" key="3">
    <source>
        <dbReference type="Proteomes" id="UP000191116"/>
    </source>
</evidence>
<evidence type="ECO:0000256" key="1">
    <source>
        <dbReference type="SAM" id="MobiDB-lite"/>
    </source>
</evidence>
<dbReference type="AlphaFoldDB" id="A0A1T4UTK2"/>